<reference evidence="1" key="2">
    <citation type="journal article" date="2015" name="Data Brief">
        <title>Shoot transcriptome of the giant reed, Arundo donax.</title>
        <authorList>
            <person name="Barrero R.A."/>
            <person name="Guerrero F.D."/>
            <person name="Moolhuijzen P."/>
            <person name="Goolsby J.A."/>
            <person name="Tidwell J."/>
            <person name="Bellgard S.E."/>
            <person name="Bellgard M.I."/>
        </authorList>
    </citation>
    <scope>NUCLEOTIDE SEQUENCE</scope>
    <source>
        <tissue evidence="1">Shoot tissue taken approximately 20 cm above the soil surface</tissue>
    </source>
</reference>
<dbReference type="EMBL" id="GBRH01210739">
    <property type="protein sequence ID" value="JAD87156.1"/>
    <property type="molecule type" value="Transcribed_RNA"/>
</dbReference>
<evidence type="ECO:0000313" key="1">
    <source>
        <dbReference type="EMBL" id="JAD87156.1"/>
    </source>
</evidence>
<dbReference type="AlphaFoldDB" id="A0A0A9DH74"/>
<accession>A0A0A9DH74</accession>
<organism evidence="1">
    <name type="scientific">Arundo donax</name>
    <name type="common">Giant reed</name>
    <name type="synonym">Donax arundinaceus</name>
    <dbReference type="NCBI Taxonomy" id="35708"/>
    <lineage>
        <taxon>Eukaryota</taxon>
        <taxon>Viridiplantae</taxon>
        <taxon>Streptophyta</taxon>
        <taxon>Embryophyta</taxon>
        <taxon>Tracheophyta</taxon>
        <taxon>Spermatophyta</taxon>
        <taxon>Magnoliopsida</taxon>
        <taxon>Liliopsida</taxon>
        <taxon>Poales</taxon>
        <taxon>Poaceae</taxon>
        <taxon>PACMAD clade</taxon>
        <taxon>Arundinoideae</taxon>
        <taxon>Arundineae</taxon>
        <taxon>Arundo</taxon>
    </lineage>
</organism>
<proteinExistence type="predicted"/>
<protein>
    <submittedName>
        <fullName evidence="1">Uncharacterized protein</fullName>
    </submittedName>
</protein>
<name>A0A0A9DH74_ARUDO</name>
<reference evidence="1" key="1">
    <citation type="submission" date="2014-09" db="EMBL/GenBank/DDBJ databases">
        <authorList>
            <person name="Magalhaes I.L.F."/>
            <person name="Oliveira U."/>
            <person name="Santos F.R."/>
            <person name="Vidigal T.H.D.A."/>
            <person name="Brescovit A.D."/>
            <person name="Santos A.J."/>
        </authorList>
    </citation>
    <scope>NUCLEOTIDE SEQUENCE</scope>
    <source>
        <tissue evidence="1">Shoot tissue taken approximately 20 cm above the soil surface</tissue>
    </source>
</reference>
<sequence length="39" mass="4887">MKIRHFYKAMEMRGLLCNVGISHRIREFQRKQFKFTRKT</sequence>